<feature type="transmembrane region" description="Helical" evidence="6">
    <location>
        <begin position="160"/>
        <end position="180"/>
    </location>
</feature>
<feature type="transmembrane region" description="Helical" evidence="6">
    <location>
        <begin position="192"/>
        <end position="215"/>
    </location>
</feature>
<dbReference type="InterPro" id="IPR050222">
    <property type="entry name" value="MATE_MdtK"/>
</dbReference>
<evidence type="ECO:0000313" key="7">
    <source>
        <dbReference type="EMBL" id="AJE87485.1"/>
    </source>
</evidence>
<dbReference type="AlphaFoldDB" id="A0A0B5F7D1"/>
<feature type="transmembrane region" description="Helical" evidence="6">
    <location>
        <begin position="363"/>
        <end position="380"/>
    </location>
</feature>
<keyword evidence="4" id="KW-0813">Transport</keyword>
<keyword evidence="6" id="KW-1133">Transmembrane helix</keyword>
<comment type="similarity">
    <text evidence="2">Belongs to the multi antimicrobial extrusion (MATE) (TC 2.A.66.1) family.</text>
</comment>
<evidence type="ECO:0000256" key="6">
    <source>
        <dbReference type="SAM" id="Phobius"/>
    </source>
</evidence>
<name>A0A0B5F7D1_STRA4</name>
<dbReference type="Proteomes" id="UP000031523">
    <property type="component" value="Chromosome"/>
</dbReference>
<dbReference type="PANTHER" id="PTHR43298">
    <property type="entry name" value="MULTIDRUG RESISTANCE PROTEIN NORM-RELATED"/>
    <property type="match status" value="1"/>
</dbReference>
<dbReference type="GO" id="GO:0015297">
    <property type="term" value="F:antiporter activity"/>
    <property type="evidence" value="ECO:0007669"/>
    <property type="project" value="InterPro"/>
</dbReference>
<dbReference type="InterPro" id="IPR002528">
    <property type="entry name" value="MATE_fam"/>
</dbReference>
<comment type="function">
    <text evidence="1">Multidrug efflux pump.</text>
</comment>
<feature type="transmembrane region" description="Helical" evidence="6">
    <location>
        <begin position="392"/>
        <end position="414"/>
    </location>
</feature>
<evidence type="ECO:0000256" key="3">
    <source>
        <dbReference type="ARBA" id="ARBA00020268"/>
    </source>
</evidence>
<feature type="transmembrane region" description="Helical" evidence="6">
    <location>
        <begin position="131"/>
        <end position="148"/>
    </location>
</feature>
<dbReference type="PROSITE" id="PS51257">
    <property type="entry name" value="PROKAR_LIPOPROTEIN"/>
    <property type="match status" value="1"/>
</dbReference>
<reference evidence="7 8" key="1">
    <citation type="submission" date="2015-01" db="EMBL/GenBank/DDBJ databases">
        <title>Enhanced salinomycin production by adjusting the supply of polyketide extender units in Streptomyce albus DSM 41398.</title>
        <authorList>
            <person name="Lu C."/>
        </authorList>
    </citation>
    <scope>NUCLEOTIDE SEQUENCE [LARGE SCALE GENOMIC DNA]</scope>
    <source>
        <strain evidence="8">ATCC 21838 / DSM 41398 / FERM P-419 / JCM 4703 / NBRC 107858</strain>
    </source>
</reference>
<evidence type="ECO:0000313" key="8">
    <source>
        <dbReference type="Proteomes" id="UP000031523"/>
    </source>
</evidence>
<feature type="transmembrane region" description="Helical" evidence="6">
    <location>
        <begin position="420"/>
        <end position="441"/>
    </location>
</feature>
<feature type="transmembrane region" description="Helical" evidence="6">
    <location>
        <begin position="88"/>
        <end position="111"/>
    </location>
</feature>
<dbReference type="GO" id="GO:0042910">
    <property type="term" value="F:xenobiotic transmembrane transporter activity"/>
    <property type="evidence" value="ECO:0007669"/>
    <property type="project" value="InterPro"/>
</dbReference>
<dbReference type="PANTHER" id="PTHR43298:SF2">
    <property type="entry name" value="FMN_FAD EXPORTER YEEO-RELATED"/>
    <property type="match status" value="1"/>
</dbReference>
<proteinExistence type="inferred from homology"/>
<feature type="transmembrane region" description="Helical" evidence="6">
    <location>
        <begin position="54"/>
        <end position="76"/>
    </location>
</feature>
<evidence type="ECO:0000256" key="4">
    <source>
        <dbReference type="ARBA" id="ARBA00022448"/>
    </source>
</evidence>
<feature type="transmembrane region" description="Helical" evidence="6">
    <location>
        <begin position="324"/>
        <end position="343"/>
    </location>
</feature>
<evidence type="ECO:0000256" key="2">
    <source>
        <dbReference type="ARBA" id="ARBA00010199"/>
    </source>
</evidence>
<evidence type="ECO:0000256" key="5">
    <source>
        <dbReference type="ARBA" id="ARBA00031636"/>
    </source>
</evidence>
<sequence length="455" mass="47947">MTRHTELTTRNFAGFAWVVLLISCVSVGFGAVDLLMVTPKGLLHVAAVGQGELIVSGVFAFFVGVVDIFTARLAVAEGENARAHRLPVLVWALLPLLGLCEVLGLLVGAGVEPFLRLTGQQPELVPLVGDYVQVRAWSTAAVLAYIVIGETLKICGMKNASFLILGAGLGVNVLLNWVFLYTSAASLFASPASAVSAATVGAQILMACAGLGYFLRQNRRPDAPADVPAAARPARDEVLAEFRSMLRTAPGVGARHFNDYAGAIVPSLFIGTLGIQAVAAAGVATKIYTLFCRVPQACASGAFAFYGYAVGARDTALPAVARRLLVYTAVPTAVAAGVLLLYSPQTVGVFASAGMDQDLARDLLLAFLLPLPVYVLSAVHGEMLTVHQRGGLLFGASTLTTYLLTIPLAWYAVFVLDSPFLAIACNGVSTAVLAFVFHRALRRDHWAAPREVAHV</sequence>
<feature type="transmembrane region" description="Helical" evidence="6">
    <location>
        <begin position="12"/>
        <end position="34"/>
    </location>
</feature>
<protein>
    <recommendedName>
        <fullName evidence="3">Probable multidrug resistance protein NorM</fullName>
    </recommendedName>
    <alternativeName>
        <fullName evidence="5">Multidrug-efflux transporter</fullName>
    </alternativeName>
</protein>
<keyword evidence="6" id="KW-0812">Transmembrane</keyword>
<keyword evidence="8" id="KW-1185">Reference proteome</keyword>
<dbReference type="GO" id="GO:0005886">
    <property type="term" value="C:plasma membrane"/>
    <property type="evidence" value="ECO:0007669"/>
    <property type="project" value="TreeGrafter"/>
</dbReference>
<keyword evidence="6" id="KW-0472">Membrane</keyword>
<accession>A0A0B5F7D1</accession>
<evidence type="ECO:0000256" key="1">
    <source>
        <dbReference type="ARBA" id="ARBA00003408"/>
    </source>
</evidence>
<gene>
    <name evidence="7" type="ORF">SLNWT_7109</name>
</gene>
<dbReference type="Pfam" id="PF01554">
    <property type="entry name" value="MatE"/>
    <property type="match status" value="2"/>
</dbReference>
<organism evidence="7 8">
    <name type="scientific">Streptomyces albus (strain ATCC 21838 / DSM 41398 / FERM P-419 / JCM 4703 / NBRC 107858)</name>
    <dbReference type="NCBI Taxonomy" id="1081613"/>
    <lineage>
        <taxon>Bacteria</taxon>
        <taxon>Bacillati</taxon>
        <taxon>Actinomycetota</taxon>
        <taxon>Actinomycetes</taxon>
        <taxon>Kitasatosporales</taxon>
        <taxon>Streptomycetaceae</taxon>
        <taxon>Streptomyces</taxon>
    </lineage>
</organism>
<dbReference type="KEGG" id="sals:SLNWT_7109"/>
<dbReference type="EMBL" id="CP010519">
    <property type="protein sequence ID" value="AJE87485.1"/>
    <property type="molecule type" value="Genomic_DNA"/>
</dbReference>